<keyword evidence="2" id="KW-1185">Reference proteome</keyword>
<reference evidence="1 2" key="1">
    <citation type="journal article" date="2020" name="Cell">
        <title>Large-Scale Comparative Analyses of Tick Genomes Elucidate Their Genetic Diversity and Vector Capacities.</title>
        <authorList>
            <consortium name="Tick Genome and Microbiome Consortium (TIGMIC)"/>
            <person name="Jia N."/>
            <person name="Wang J."/>
            <person name="Shi W."/>
            <person name="Du L."/>
            <person name="Sun Y."/>
            <person name="Zhan W."/>
            <person name="Jiang J.F."/>
            <person name="Wang Q."/>
            <person name="Zhang B."/>
            <person name="Ji P."/>
            <person name="Bell-Sakyi L."/>
            <person name="Cui X.M."/>
            <person name="Yuan T.T."/>
            <person name="Jiang B.G."/>
            <person name="Yang W.F."/>
            <person name="Lam T.T."/>
            <person name="Chang Q.C."/>
            <person name="Ding S.J."/>
            <person name="Wang X.J."/>
            <person name="Zhu J.G."/>
            <person name="Ruan X.D."/>
            <person name="Zhao L."/>
            <person name="Wei J.T."/>
            <person name="Ye R.Z."/>
            <person name="Que T.C."/>
            <person name="Du C.H."/>
            <person name="Zhou Y.H."/>
            <person name="Cheng J.X."/>
            <person name="Dai P.F."/>
            <person name="Guo W.B."/>
            <person name="Han X.H."/>
            <person name="Huang E.J."/>
            <person name="Li L.F."/>
            <person name="Wei W."/>
            <person name="Gao Y.C."/>
            <person name="Liu J.Z."/>
            <person name="Shao H.Z."/>
            <person name="Wang X."/>
            <person name="Wang C.C."/>
            <person name="Yang T.C."/>
            <person name="Huo Q.B."/>
            <person name="Li W."/>
            <person name="Chen H.Y."/>
            <person name="Chen S.E."/>
            <person name="Zhou L.G."/>
            <person name="Ni X.B."/>
            <person name="Tian J.H."/>
            <person name="Sheng Y."/>
            <person name="Liu T."/>
            <person name="Pan Y.S."/>
            <person name="Xia L.Y."/>
            <person name="Li J."/>
            <person name="Zhao F."/>
            <person name="Cao W.C."/>
        </authorList>
    </citation>
    <scope>NUCLEOTIDE SEQUENCE [LARGE SCALE GENOMIC DNA]</scope>
    <source>
        <strain evidence="1">Iper-2018</strain>
    </source>
</reference>
<proteinExistence type="predicted"/>
<name>A0AC60PYA0_IXOPE</name>
<evidence type="ECO:0000313" key="2">
    <source>
        <dbReference type="Proteomes" id="UP000805193"/>
    </source>
</evidence>
<gene>
    <name evidence="1" type="ORF">HPB47_027455</name>
</gene>
<dbReference type="EMBL" id="JABSTQ010009854">
    <property type="protein sequence ID" value="KAG0425369.1"/>
    <property type="molecule type" value="Genomic_DNA"/>
</dbReference>
<sequence>MNVSEGFEPTGDISSPVHYEEKLTPAEPQCEAEARLQEPAAQGANATVPVVMVCSGSSTTREASEDFQPLTLNTTQEKNFEETTPSKEYGQGTTTETSLIHEDPRKDEMPGDSSAPQSKLLDHKQAAKRHKPYEKHKTGSAPVGGNSPAHNPQT</sequence>
<evidence type="ECO:0000313" key="1">
    <source>
        <dbReference type="EMBL" id="KAG0425369.1"/>
    </source>
</evidence>
<comment type="caution">
    <text evidence="1">The sequence shown here is derived from an EMBL/GenBank/DDBJ whole genome shotgun (WGS) entry which is preliminary data.</text>
</comment>
<organism evidence="1 2">
    <name type="scientific">Ixodes persulcatus</name>
    <name type="common">Taiga tick</name>
    <dbReference type="NCBI Taxonomy" id="34615"/>
    <lineage>
        <taxon>Eukaryota</taxon>
        <taxon>Metazoa</taxon>
        <taxon>Ecdysozoa</taxon>
        <taxon>Arthropoda</taxon>
        <taxon>Chelicerata</taxon>
        <taxon>Arachnida</taxon>
        <taxon>Acari</taxon>
        <taxon>Parasitiformes</taxon>
        <taxon>Ixodida</taxon>
        <taxon>Ixodoidea</taxon>
        <taxon>Ixodidae</taxon>
        <taxon>Ixodinae</taxon>
        <taxon>Ixodes</taxon>
    </lineage>
</organism>
<accession>A0AC60PYA0</accession>
<protein>
    <submittedName>
        <fullName evidence="1">Uncharacterized protein</fullName>
    </submittedName>
</protein>
<dbReference type="Proteomes" id="UP000805193">
    <property type="component" value="Unassembled WGS sequence"/>
</dbReference>